<feature type="transmembrane region" description="Helical" evidence="2">
    <location>
        <begin position="69"/>
        <end position="90"/>
    </location>
</feature>
<name>B0C2F4_ACAM1</name>
<dbReference type="InterPro" id="IPR043128">
    <property type="entry name" value="Rev_trsase/Diguanyl_cyclase"/>
</dbReference>
<evidence type="ECO:0000313" key="5">
    <source>
        <dbReference type="Proteomes" id="UP000000268"/>
    </source>
</evidence>
<dbReference type="OrthoDB" id="9783388at2"/>
<evidence type="ECO:0000259" key="3">
    <source>
        <dbReference type="PROSITE" id="PS50887"/>
    </source>
</evidence>
<dbReference type="FunFam" id="3.30.70.270:FF:000001">
    <property type="entry name" value="Diguanylate cyclase domain protein"/>
    <property type="match status" value="1"/>
</dbReference>
<feature type="transmembrane region" description="Helical" evidence="2">
    <location>
        <begin position="211"/>
        <end position="229"/>
    </location>
</feature>
<dbReference type="Gene3D" id="3.30.70.270">
    <property type="match status" value="1"/>
</dbReference>
<dbReference type="InterPro" id="IPR029787">
    <property type="entry name" value="Nucleotide_cyclase"/>
</dbReference>
<sequence>MLIHYLLALLPAIAAFATGSIAIYVWQRRSVTGAKSFFRCILCLFIWCFFAVLEYLSTEATPRIVFGKLQYLGIPFFAVFWLVFTLQYTHNDSRLNTQRTRGMMVLPLLSMIFAFTDPWHGLIWASVELGHTPAPQLMIDHGWWFSYVMMPYNYLLLLGGVGVLLNAYFASSQIYRQQILVLLSASIIPFFSSLLYLLARVHFYGLDLTPISFAVSGLIMVVGLFRGKLFEVSPISYRTVFLNTEDAVIFLDTQNHIVDLNPSAYRESLFDNILGQPFHVSFPAYQHLLTTPLTQEITETVKLFQFSQTLLKEVKIRTLHSPGHRLVGSLVIIRDVTVERQKQAQLKHFAYFDSLTGLCNRRQLEISGQLSLSSAGKGLWPVALLYVDLNDFKPINDTYGHQIGDAVLIYVAKCLKTCVRQGDIVARIGGDEFVALLFKVNQNAAHATRERLLLRLRQPLKLENITLKITASIGVASHPQDGCTLSELMHCADQSMYQDKQTYRDRRDHPRSLTDQTQGTMKSPK</sequence>
<feature type="domain" description="GGDEF" evidence="3">
    <location>
        <begin position="380"/>
        <end position="512"/>
    </location>
</feature>
<evidence type="ECO:0000256" key="1">
    <source>
        <dbReference type="SAM" id="MobiDB-lite"/>
    </source>
</evidence>
<dbReference type="NCBIfam" id="TIGR00254">
    <property type="entry name" value="GGDEF"/>
    <property type="match status" value="1"/>
</dbReference>
<feature type="transmembrane region" description="Helical" evidence="2">
    <location>
        <begin position="102"/>
        <end position="124"/>
    </location>
</feature>
<dbReference type="CDD" id="cd01949">
    <property type="entry name" value="GGDEF"/>
    <property type="match status" value="1"/>
</dbReference>
<dbReference type="PANTHER" id="PTHR46663:SF4">
    <property type="entry name" value="DIGUANYLATE CYCLASE DGCT-RELATED"/>
    <property type="match status" value="1"/>
</dbReference>
<dbReference type="InterPro" id="IPR031621">
    <property type="entry name" value="HisKA_7TM"/>
</dbReference>
<dbReference type="EMBL" id="CP000828">
    <property type="protein sequence ID" value="ABW29744.1"/>
    <property type="molecule type" value="Genomic_DNA"/>
</dbReference>
<dbReference type="InterPro" id="IPR052163">
    <property type="entry name" value="DGC-Regulatory_Protein"/>
</dbReference>
<dbReference type="SMART" id="SM00267">
    <property type="entry name" value="GGDEF"/>
    <property type="match status" value="1"/>
</dbReference>
<feature type="compositionally biased region" description="Polar residues" evidence="1">
    <location>
        <begin position="513"/>
        <end position="525"/>
    </location>
</feature>
<dbReference type="STRING" id="329726.AM1_4772"/>
<keyword evidence="5" id="KW-1185">Reference proteome</keyword>
<dbReference type="SUPFAM" id="SSF55785">
    <property type="entry name" value="PYP-like sensor domain (PAS domain)"/>
    <property type="match status" value="1"/>
</dbReference>
<feature type="transmembrane region" description="Helical" evidence="2">
    <location>
        <begin position="37"/>
        <end position="57"/>
    </location>
</feature>
<dbReference type="RefSeq" id="WP_012165027.1">
    <property type="nucleotide sequence ID" value="NC_009925.1"/>
</dbReference>
<dbReference type="KEGG" id="amr:AM1_4772"/>
<dbReference type="Pfam" id="PF00990">
    <property type="entry name" value="GGDEF"/>
    <property type="match status" value="1"/>
</dbReference>
<feature type="transmembrane region" description="Helical" evidence="2">
    <location>
        <begin position="144"/>
        <end position="167"/>
    </location>
</feature>
<organism evidence="4 5">
    <name type="scientific">Acaryochloris marina (strain MBIC 11017)</name>
    <dbReference type="NCBI Taxonomy" id="329726"/>
    <lineage>
        <taxon>Bacteria</taxon>
        <taxon>Bacillati</taxon>
        <taxon>Cyanobacteriota</taxon>
        <taxon>Cyanophyceae</taxon>
        <taxon>Acaryochloridales</taxon>
        <taxon>Acaryochloridaceae</taxon>
        <taxon>Acaryochloris</taxon>
    </lineage>
</organism>
<feature type="transmembrane region" description="Helical" evidence="2">
    <location>
        <begin position="179"/>
        <end position="199"/>
    </location>
</feature>
<dbReference type="SUPFAM" id="SSF55073">
    <property type="entry name" value="Nucleotide cyclase"/>
    <property type="match status" value="1"/>
</dbReference>
<dbReference type="PANTHER" id="PTHR46663">
    <property type="entry name" value="DIGUANYLATE CYCLASE DGCT-RELATED"/>
    <property type="match status" value="1"/>
</dbReference>
<gene>
    <name evidence="4" type="ordered locus">AM1_4772</name>
</gene>
<feature type="transmembrane region" description="Helical" evidence="2">
    <location>
        <begin position="6"/>
        <end position="25"/>
    </location>
</feature>
<evidence type="ECO:0000313" key="4">
    <source>
        <dbReference type="EMBL" id="ABW29744.1"/>
    </source>
</evidence>
<dbReference type="AlphaFoldDB" id="B0C2F4"/>
<protein>
    <submittedName>
        <fullName evidence="4">GGDEF domain protein</fullName>
    </submittedName>
</protein>
<reference evidence="4 5" key="1">
    <citation type="journal article" date="2008" name="Proc. Natl. Acad. Sci. U.S.A.">
        <title>Niche adaptation and genome expansion in the chlorophyll d-producing cyanobacterium Acaryochloris marina.</title>
        <authorList>
            <person name="Swingley W.D."/>
            <person name="Chen M."/>
            <person name="Cheung P.C."/>
            <person name="Conrad A.L."/>
            <person name="Dejesa L.C."/>
            <person name="Hao J."/>
            <person name="Honchak B.M."/>
            <person name="Karbach L.E."/>
            <person name="Kurdoglu A."/>
            <person name="Lahiri S."/>
            <person name="Mastrian S.D."/>
            <person name="Miyashita H."/>
            <person name="Page L."/>
            <person name="Ramakrishna P."/>
            <person name="Satoh S."/>
            <person name="Sattley W.M."/>
            <person name="Shimada Y."/>
            <person name="Taylor H.L."/>
            <person name="Tomo T."/>
            <person name="Tsuchiya T."/>
            <person name="Wang Z.T."/>
            <person name="Raymond J."/>
            <person name="Mimuro M."/>
            <person name="Blankenship R.E."/>
            <person name="Touchman J.W."/>
        </authorList>
    </citation>
    <scope>NUCLEOTIDE SEQUENCE [LARGE SCALE GENOMIC DNA]</scope>
    <source>
        <strain evidence="5">MBIC 11017</strain>
    </source>
</reference>
<evidence type="ECO:0000256" key="2">
    <source>
        <dbReference type="SAM" id="Phobius"/>
    </source>
</evidence>
<dbReference type="Pfam" id="PF16927">
    <property type="entry name" value="HisKA_7TM"/>
    <property type="match status" value="1"/>
</dbReference>
<accession>B0C2F4</accession>
<dbReference type="HOGENOM" id="CLU_025182_2_0_3"/>
<dbReference type="Proteomes" id="UP000000268">
    <property type="component" value="Chromosome"/>
</dbReference>
<proteinExistence type="predicted"/>
<feature type="compositionally biased region" description="Basic and acidic residues" evidence="1">
    <location>
        <begin position="501"/>
        <end position="512"/>
    </location>
</feature>
<dbReference type="eggNOG" id="COG2199">
    <property type="taxonomic scope" value="Bacteria"/>
</dbReference>
<feature type="region of interest" description="Disordered" evidence="1">
    <location>
        <begin position="499"/>
        <end position="525"/>
    </location>
</feature>
<keyword evidence="2" id="KW-1133">Transmembrane helix</keyword>
<keyword evidence="2" id="KW-0812">Transmembrane</keyword>
<dbReference type="Gene3D" id="3.30.450.20">
    <property type="entry name" value="PAS domain"/>
    <property type="match status" value="1"/>
</dbReference>
<keyword evidence="2" id="KW-0472">Membrane</keyword>
<dbReference type="InterPro" id="IPR000160">
    <property type="entry name" value="GGDEF_dom"/>
</dbReference>
<dbReference type="PROSITE" id="PS50887">
    <property type="entry name" value="GGDEF"/>
    <property type="match status" value="1"/>
</dbReference>
<dbReference type="InterPro" id="IPR035965">
    <property type="entry name" value="PAS-like_dom_sf"/>
</dbReference>